<accession>A0ABQ3URV8</accession>
<proteinExistence type="predicted"/>
<organism evidence="1 2">
    <name type="scientific">Ktedonobacter robiniae</name>
    <dbReference type="NCBI Taxonomy" id="2778365"/>
    <lineage>
        <taxon>Bacteria</taxon>
        <taxon>Bacillati</taxon>
        <taxon>Chloroflexota</taxon>
        <taxon>Ktedonobacteria</taxon>
        <taxon>Ktedonobacterales</taxon>
        <taxon>Ktedonobacteraceae</taxon>
        <taxon>Ktedonobacter</taxon>
    </lineage>
</organism>
<sequence>MNYRQFESKLVEIIRDGHQPVDLRLSAATELHNLEWGLNPHEIIFWLEVRQSRAFTESDIEKHATVSVLINILEG</sequence>
<gene>
    <name evidence="1" type="ORF">KSB_39810</name>
</gene>
<comment type="caution">
    <text evidence="1">The sequence shown here is derived from an EMBL/GenBank/DDBJ whole genome shotgun (WGS) entry which is preliminary data.</text>
</comment>
<evidence type="ECO:0000313" key="2">
    <source>
        <dbReference type="Proteomes" id="UP000654345"/>
    </source>
</evidence>
<name>A0ABQ3URV8_9CHLR</name>
<dbReference type="RefSeq" id="WP_201372083.1">
    <property type="nucleotide sequence ID" value="NZ_BNJG01000001.1"/>
</dbReference>
<keyword evidence="2" id="KW-1185">Reference proteome</keyword>
<reference evidence="1 2" key="1">
    <citation type="journal article" date="2021" name="Int. J. Syst. Evol. Microbiol.">
        <title>Reticulibacter mediterranei gen. nov., sp. nov., within the new family Reticulibacteraceae fam. nov., and Ktedonospora formicarum gen. nov., sp. nov., Ktedonobacter robiniae sp. nov., Dictyobacter formicarum sp. nov. and Dictyobacter arantiisoli sp. nov., belonging to the class Ktedonobacteria.</title>
        <authorList>
            <person name="Yabe S."/>
            <person name="Zheng Y."/>
            <person name="Wang C.M."/>
            <person name="Sakai Y."/>
            <person name="Abe K."/>
            <person name="Yokota A."/>
            <person name="Donadio S."/>
            <person name="Cavaletti L."/>
            <person name="Monciardini P."/>
        </authorList>
    </citation>
    <scope>NUCLEOTIDE SEQUENCE [LARGE SCALE GENOMIC DNA]</scope>
    <source>
        <strain evidence="1 2">SOSP1-30</strain>
    </source>
</reference>
<dbReference type="Proteomes" id="UP000654345">
    <property type="component" value="Unassembled WGS sequence"/>
</dbReference>
<protein>
    <submittedName>
        <fullName evidence="1">Uncharacterized protein</fullName>
    </submittedName>
</protein>
<evidence type="ECO:0000313" key="1">
    <source>
        <dbReference type="EMBL" id="GHO55506.1"/>
    </source>
</evidence>
<dbReference type="EMBL" id="BNJG01000001">
    <property type="protein sequence ID" value="GHO55506.1"/>
    <property type="molecule type" value="Genomic_DNA"/>
</dbReference>